<comment type="caution">
    <text evidence="3">The sequence shown here is derived from an EMBL/GenBank/DDBJ whole genome shotgun (WGS) entry which is preliminary data.</text>
</comment>
<reference evidence="3 4" key="1">
    <citation type="submission" date="2020-07" db="EMBL/GenBank/DDBJ databases">
        <title>Sequencing the genomes of 1000 actinobacteria strains.</title>
        <authorList>
            <person name="Klenk H.-P."/>
        </authorList>
    </citation>
    <scope>NUCLEOTIDE SEQUENCE [LARGE SCALE GENOMIC DNA]</scope>
    <source>
        <strain evidence="3 4">DSM 22083</strain>
    </source>
</reference>
<accession>A0A7Y9I1V4</accession>
<evidence type="ECO:0000259" key="2">
    <source>
        <dbReference type="Pfam" id="PF18164"/>
    </source>
</evidence>
<name>A0A7Y9I1V4_9ACTN</name>
<protein>
    <recommendedName>
        <fullName evidence="5">Acyltransferase</fullName>
    </recommendedName>
</protein>
<feature type="domain" description="N-acyltransferase N-terminal" evidence="1">
    <location>
        <begin position="53"/>
        <end position="182"/>
    </location>
</feature>
<gene>
    <name evidence="3" type="ORF">BKA15_000032</name>
</gene>
<dbReference type="AlphaFoldDB" id="A0A7Y9I1V4"/>
<evidence type="ECO:0008006" key="5">
    <source>
        <dbReference type="Google" id="ProtNLM"/>
    </source>
</evidence>
<dbReference type="Pfam" id="PF18164">
    <property type="entry name" value="GNAT_C"/>
    <property type="match status" value="1"/>
</dbReference>
<organism evidence="3 4">
    <name type="scientific">Microlunatus parietis</name>
    <dbReference type="NCBI Taxonomy" id="682979"/>
    <lineage>
        <taxon>Bacteria</taxon>
        <taxon>Bacillati</taxon>
        <taxon>Actinomycetota</taxon>
        <taxon>Actinomycetes</taxon>
        <taxon>Propionibacteriales</taxon>
        <taxon>Propionibacteriaceae</taxon>
        <taxon>Microlunatus</taxon>
    </lineage>
</organism>
<dbReference type="InterPro" id="IPR041644">
    <property type="entry name" value="GNAT_C"/>
</dbReference>
<proteinExistence type="predicted"/>
<dbReference type="Proteomes" id="UP000569914">
    <property type="component" value="Unassembled WGS sequence"/>
</dbReference>
<evidence type="ECO:0000313" key="4">
    <source>
        <dbReference type="Proteomes" id="UP000569914"/>
    </source>
</evidence>
<dbReference type="RefSeq" id="WP_179747592.1">
    <property type="nucleotide sequence ID" value="NZ_JACCBU010000001.1"/>
</dbReference>
<dbReference type="InterPro" id="IPR041273">
    <property type="entry name" value="NAT_N"/>
</dbReference>
<dbReference type="Gene3D" id="3.40.630.120">
    <property type="match status" value="1"/>
</dbReference>
<dbReference type="Pfam" id="PF18082">
    <property type="entry name" value="NAT_N"/>
    <property type="match status" value="1"/>
</dbReference>
<sequence>MTPNDSSRYRNDLPEIERLIAELGLPPSAVLKLYELAQHPPQDEVRLPDEAESAELLDRLGISAADRIDLAEARPDLRATPELWWLLERCVTLLRERQGSVAPLAPWPDLPDELGPVGRYLYVWVMLTVVADVRRFHRSRGISDDHSWAALGVLAGQLNNRRALHGQGGLHTQNWVTHHYRGAIYPLGRLHFERTMITFDPGPAPDAPRCGAPALGLHIPEGRLTPESCDDALALAARFFAEHFPDEPYRYATCASWVLDPQLKEYLAPDSNIIRFQERFTLTPDTGPDSNPTVVEFIFKRPIAELDQLPRETSLQRGIVDHIRSGRSWHFRTGWLVFPS</sequence>
<feature type="domain" description="GNAT-like C-terminal" evidence="2">
    <location>
        <begin position="184"/>
        <end position="336"/>
    </location>
</feature>
<evidence type="ECO:0000259" key="1">
    <source>
        <dbReference type="Pfam" id="PF18082"/>
    </source>
</evidence>
<keyword evidence="4" id="KW-1185">Reference proteome</keyword>
<dbReference type="EMBL" id="JACCBU010000001">
    <property type="protein sequence ID" value="NYE68703.1"/>
    <property type="molecule type" value="Genomic_DNA"/>
</dbReference>
<evidence type="ECO:0000313" key="3">
    <source>
        <dbReference type="EMBL" id="NYE68703.1"/>
    </source>
</evidence>